<dbReference type="GO" id="GO:0004497">
    <property type="term" value="F:monooxygenase activity"/>
    <property type="evidence" value="ECO:0007669"/>
    <property type="project" value="UniProtKB-KW"/>
</dbReference>
<accession>A0A9X1DCC4</accession>
<dbReference type="InterPro" id="IPR001128">
    <property type="entry name" value="Cyt_P450"/>
</dbReference>
<dbReference type="GO" id="GO:0016705">
    <property type="term" value="F:oxidoreductase activity, acting on paired donors, with incorporation or reduction of molecular oxygen"/>
    <property type="evidence" value="ECO:0007669"/>
    <property type="project" value="InterPro"/>
</dbReference>
<evidence type="ECO:0000256" key="1">
    <source>
        <dbReference type="ARBA" id="ARBA00010617"/>
    </source>
</evidence>
<dbReference type="AlphaFoldDB" id="A0A9X1DCC4"/>
<keyword evidence="2" id="KW-0349">Heme</keyword>
<dbReference type="RefSeq" id="WP_214623202.1">
    <property type="nucleotide sequence ID" value="NZ_JAHGAW010000006.1"/>
</dbReference>
<keyword evidence="2" id="KW-0560">Oxidoreductase</keyword>
<dbReference type="PANTHER" id="PTHR46696">
    <property type="entry name" value="P450, PUTATIVE (EUROFUNG)-RELATED"/>
    <property type="match status" value="1"/>
</dbReference>
<organism evidence="3 4">
    <name type="scientific">Sphingobium nicotianae</name>
    <dbReference type="NCBI Taxonomy" id="2782607"/>
    <lineage>
        <taxon>Bacteria</taxon>
        <taxon>Pseudomonadati</taxon>
        <taxon>Pseudomonadota</taxon>
        <taxon>Alphaproteobacteria</taxon>
        <taxon>Sphingomonadales</taxon>
        <taxon>Sphingomonadaceae</taxon>
        <taxon>Sphingobium</taxon>
    </lineage>
</organism>
<keyword evidence="2" id="KW-0503">Monooxygenase</keyword>
<reference evidence="3" key="1">
    <citation type="submission" date="2021-05" db="EMBL/GenBank/DDBJ databases">
        <title>Genome of Sphingobium sp. strain.</title>
        <authorList>
            <person name="Fan R."/>
        </authorList>
    </citation>
    <scope>NUCLEOTIDE SEQUENCE</scope>
    <source>
        <strain evidence="3">H33</strain>
    </source>
</reference>
<dbReference type="Gene3D" id="1.10.630.10">
    <property type="entry name" value="Cytochrome P450"/>
    <property type="match status" value="1"/>
</dbReference>
<evidence type="ECO:0000313" key="3">
    <source>
        <dbReference type="EMBL" id="MBT2187341.1"/>
    </source>
</evidence>
<dbReference type="InterPro" id="IPR036396">
    <property type="entry name" value="Cyt_P450_sf"/>
</dbReference>
<keyword evidence="4" id="KW-1185">Reference proteome</keyword>
<dbReference type="SUPFAM" id="SSF48264">
    <property type="entry name" value="Cytochrome P450"/>
    <property type="match status" value="1"/>
</dbReference>
<dbReference type="Pfam" id="PF00067">
    <property type="entry name" value="p450"/>
    <property type="match status" value="1"/>
</dbReference>
<dbReference type="PROSITE" id="PS00086">
    <property type="entry name" value="CYTOCHROME_P450"/>
    <property type="match status" value="1"/>
</dbReference>
<dbReference type="Proteomes" id="UP001138757">
    <property type="component" value="Unassembled WGS sequence"/>
</dbReference>
<name>A0A9X1DCC4_9SPHN</name>
<dbReference type="InterPro" id="IPR002397">
    <property type="entry name" value="Cyt_P450_B"/>
</dbReference>
<proteinExistence type="inferred from homology"/>
<protein>
    <submittedName>
        <fullName evidence="3">Cytochrome P450</fullName>
    </submittedName>
</protein>
<comment type="similarity">
    <text evidence="1 2">Belongs to the cytochrome P450 family.</text>
</comment>
<evidence type="ECO:0000256" key="2">
    <source>
        <dbReference type="RuleBase" id="RU000461"/>
    </source>
</evidence>
<dbReference type="PANTHER" id="PTHR46696:SF1">
    <property type="entry name" value="CYTOCHROME P450 YJIB-RELATED"/>
    <property type="match status" value="1"/>
</dbReference>
<gene>
    <name evidence="3" type="ORF">KK488_10330</name>
</gene>
<dbReference type="GO" id="GO:0020037">
    <property type="term" value="F:heme binding"/>
    <property type="evidence" value="ECO:0007669"/>
    <property type="project" value="InterPro"/>
</dbReference>
<dbReference type="InterPro" id="IPR017972">
    <property type="entry name" value="Cyt_P450_CS"/>
</dbReference>
<sequence>MIAPDEIKVTPPDTMPRTDADPFTRDWIAALPESDASLARLGDAVWLDKYDSIAVMRHEPVRKILPDWRQFTSTAKPFYDPFTLVPPILVVQDPPDHTIARDALMRFLSPAALAPYRAAFAADAERIVDAALAKGTVDAVTDIAAAFVLKVFPDMLGMPQEGRALILDFGDAAFNTVGPRNAIFEASMVRAGPAFEWVDHHTRRDTVTPGSLAARILGLSDEGIVTEEEAEFLIRATLAAGFDTTVLGIANIIGGLVRFPENWPLMRENPALVKNAVNEMLRYDVPARMQGRTALVDIEVEGIKFRRGDQISLLLTAAGRDERRWADPERFDVTRTGANVGFGGGIHICMGQVLARMESEVILEALVRKVAAIEPAGEGERFINNAAVGWKHLPVRLVAA</sequence>
<dbReference type="GO" id="GO:0005506">
    <property type="term" value="F:iron ion binding"/>
    <property type="evidence" value="ECO:0007669"/>
    <property type="project" value="InterPro"/>
</dbReference>
<dbReference type="EMBL" id="JAHGAW010000006">
    <property type="protein sequence ID" value="MBT2187341.1"/>
    <property type="molecule type" value="Genomic_DNA"/>
</dbReference>
<keyword evidence="2" id="KW-0479">Metal-binding</keyword>
<dbReference type="PRINTS" id="PR00359">
    <property type="entry name" value="BP450"/>
</dbReference>
<comment type="caution">
    <text evidence="3">The sequence shown here is derived from an EMBL/GenBank/DDBJ whole genome shotgun (WGS) entry which is preliminary data.</text>
</comment>
<keyword evidence="2" id="KW-0408">Iron</keyword>
<evidence type="ECO:0000313" key="4">
    <source>
        <dbReference type="Proteomes" id="UP001138757"/>
    </source>
</evidence>